<dbReference type="PANTHER" id="PTHR10887:SF531">
    <property type="entry name" value="PROTEIN ZGRF1"/>
    <property type="match status" value="1"/>
</dbReference>
<reference evidence="4 5" key="1">
    <citation type="submission" date="2024-04" db="EMBL/GenBank/DDBJ databases">
        <title>Symmetric and asymmetric DNA N6-adenine methylation regulates different biological responses in Mucorales.</title>
        <authorList>
            <consortium name="Lawrence Berkeley National Laboratory"/>
            <person name="Lax C."/>
            <person name="Mondo S.J."/>
            <person name="Osorio-Concepcion M."/>
            <person name="Muszewska A."/>
            <person name="Corrochano-Luque M."/>
            <person name="Gutierrez G."/>
            <person name="Riley R."/>
            <person name="Lipzen A."/>
            <person name="Guo J."/>
            <person name="Hundley H."/>
            <person name="Amirebrahimi M."/>
            <person name="Ng V."/>
            <person name="Lorenzo-Gutierrez D."/>
            <person name="Binder U."/>
            <person name="Yang J."/>
            <person name="Song Y."/>
            <person name="Canovas D."/>
            <person name="Navarro E."/>
            <person name="Freitag M."/>
            <person name="Gabaldon T."/>
            <person name="Grigoriev I.V."/>
            <person name="Corrochano L.M."/>
            <person name="Nicolas F.E."/>
            <person name="Garre V."/>
        </authorList>
    </citation>
    <scope>NUCLEOTIDE SEQUENCE [LARGE SCALE GENOMIC DNA]</scope>
    <source>
        <strain evidence="4 5">L51</strain>
    </source>
</reference>
<dbReference type="EMBL" id="JBCLYO010000008">
    <property type="protein sequence ID" value="KAL0086340.1"/>
    <property type="molecule type" value="Genomic_DNA"/>
</dbReference>
<evidence type="ECO:0000259" key="2">
    <source>
        <dbReference type="Pfam" id="PF13086"/>
    </source>
</evidence>
<dbReference type="PANTHER" id="PTHR10887">
    <property type="entry name" value="DNA2/NAM7 HELICASE FAMILY"/>
    <property type="match status" value="1"/>
</dbReference>
<sequence>MCVGLSKKGSMAVLHQSVSDTLSKSSNGLSESLQSAPGTSNLFVKASALPVDNPQNVAESSSRAGPSIERPQYPTTAFKGNIQEKVSVPLAIQFPTMGKAMEIIKTKKHPKRVRKMPANFKNVAEYKDTFQRLIHEHIQILLLNYAVYYYSFYNMAKKGENLERYFRTKGCGFYSSCELRNDNYSSSQSHFRIMLRSKEHHSRYSKDDVWVVSKNPKFDSSGTFMGRSVYYGPHSDGGMMIECLTPRDVRVALLLLKESLPLYAMRTIAASTEFVMLDNLNDQLDTLPIFSHMLRNKSRKGKRKADQVQHQNLQNQAGPSSPASSPSVAEPQLKLEHIQLTREDNIDVEAKLCETIKEYHLNTDQESVLRAVAKSVITSPGWNEETENPIILVHGVFGSGKSYLAAVIIIFLKDIVDTASFRREPEDMVTFKILISSMTNTAVDRILLTLVKLGFDQFVRVGSLKKITKSLLPYTAQAKLSSNDELKELEEMLADPKNTEEESEYISNAIQRFRKKEHVSQVQTADVIGTTCIASTFDILNGIHFPLVLMDECSQLMEPLNMVPLTRFGCNRLIMIGDPMQLPPTLTTIAQEDIVGQGLDKTLFDRMTEMGHQATLLRTQYRCHPRISSVSNGLFYNRRLINGVTAEDRSPSLVGLPPLIFIDVGGEERKNTRTNSFWNEAEMDLSAKIIETLLNLGISSADIGVIALYKQQADALSEVISAKLDKNTERLHISTVDSFQGGEKEIIILSTVRTSSSGFIDNHPRVNVAISRAKRHLIILGSKSLLMMNELWSNVLWECQGVHTIYSLCSKRLVSLRCCDAK</sequence>
<gene>
    <name evidence="4" type="ORF">J3Q64DRAFT_1739533</name>
</gene>
<dbReference type="InterPro" id="IPR045055">
    <property type="entry name" value="DNA2/NAM7-like"/>
</dbReference>
<organism evidence="4 5">
    <name type="scientific">Phycomyces blakesleeanus</name>
    <dbReference type="NCBI Taxonomy" id="4837"/>
    <lineage>
        <taxon>Eukaryota</taxon>
        <taxon>Fungi</taxon>
        <taxon>Fungi incertae sedis</taxon>
        <taxon>Mucoromycota</taxon>
        <taxon>Mucoromycotina</taxon>
        <taxon>Mucoromycetes</taxon>
        <taxon>Mucorales</taxon>
        <taxon>Phycomycetaceae</taxon>
        <taxon>Phycomyces</taxon>
    </lineage>
</organism>
<dbReference type="Pfam" id="PF13087">
    <property type="entry name" value="AAA_12"/>
    <property type="match status" value="1"/>
</dbReference>
<name>A0ABR3B0A1_PHYBL</name>
<dbReference type="InterPro" id="IPR041677">
    <property type="entry name" value="DNA2/NAM7_AAA_11"/>
</dbReference>
<dbReference type="InterPro" id="IPR027417">
    <property type="entry name" value="P-loop_NTPase"/>
</dbReference>
<evidence type="ECO:0000259" key="3">
    <source>
        <dbReference type="Pfam" id="PF13087"/>
    </source>
</evidence>
<proteinExistence type="predicted"/>
<evidence type="ECO:0000256" key="1">
    <source>
        <dbReference type="SAM" id="MobiDB-lite"/>
    </source>
</evidence>
<accession>A0ABR3B0A1</accession>
<evidence type="ECO:0000313" key="4">
    <source>
        <dbReference type="EMBL" id="KAL0086340.1"/>
    </source>
</evidence>
<evidence type="ECO:0000313" key="5">
    <source>
        <dbReference type="Proteomes" id="UP001448207"/>
    </source>
</evidence>
<feature type="region of interest" description="Disordered" evidence="1">
    <location>
        <begin position="298"/>
        <end position="329"/>
    </location>
</feature>
<protein>
    <submittedName>
        <fullName evidence="4">AAA domain-containing protein</fullName>
    </submittedName>
</protein>
<dbReference type="InterPro" id="IPR047187">
    <property type="entry name" value="SF1_C_Upf1"/>
</dbReference>
<dbReference type="SUPFAM" id="SSF52540">
    <property type="entry name" value="P-loop containing nucleoside triphosphate hydrolases"/>
    <property type="match status" value="1"/>
</dbReference>
<dbReference type="CDD" id="cd18808">
    <property type="entry name" value="SF1_C_Upf1"/>
    <property type="match status" value="1"/>
</dbReference>
<keyword evidence="5" id="KW-1185">Reference proteome</keyword>
<dbReference type="InterPro" id="IPR041679">
    <property type="entry name" value="DNA2/NAM7-like_C"/>
</dbReference>
<comment type="caution">
    <text evidence="4">The sequence shown here is derived from an EMBL/GenBank/DDBJ whole genome shotgun (WGS) entry which is preliminary data.</text>
</comment>
<dbReference type="Proteomes" id="UP001448207">
    <property type="component" value="Unassembled WGS sequence"/>
</dbReference>
<feature type="compositionally biased region" description="Polar residues" evidence="1">
    <location>
        <begin position="308"/>
        <end position="318"/>
    </location>
</feature>
<feature type="domain" description="DNA2/NAM7 helicase-like C-terminal" evidence="3">
    <location>
        <begin position="599"/>
        <end position="783"/>
    </location>
</feature>
<dbReference type="Pfam" id="PF13086">
    <property type="entry name" value="AAA_11"/>
    <property type="match status" value="1"/>
</dbReference>
<feature type="domain" description="DNA2/NAM7 helicase helicase" evidence="2">
    <location>
        <begin position="486"/>
        <end position="587"/>
    </location>
</feature>
<dbReference type="Gene3D" id="3.40.50.300">
    <property type="entry name" value="P-loop containing nucleotide triphosphate hydrolases"/>
    <property type="match status" value="2"/>
</dbReference>